<dbReference type="InterPro" id="IPR050966">
    <property type="entry name" value="Glutamyl_endopeptidase"/>
</dbReference>
<dbReference type="EMBL" id="BAABAL010000018">
    <property type="protein sequence ID" value="GAA4023672.1"/>
    <property type="molecule type" value="Genomic_DNA"/>
</dbReference>
<dbReference type="Proteomes" id="UP001501747">
    <property type="component" value="Unassembled WGS sequence"/>
</dbReference>
<name>A0ABP7TB43_9PSEU</name>
<feature type="region of interest" description="Disordered" evidence="2">
    <location>
        <begin position="54"/>
        <end position="88"/>
    </location>
</feature>
<reference evidence="5" key="1">
    <citation type="journal article" date="2019" name="Int. J. Syst. Evol. Microbiol.">
        <title>The Global Catalogue of Microorganisms (GCM) 10K type strain sequencing project: providing services to taxonomists for standard genome sequencing and annotation.</title>
        <authorList>
            <consortium name="The Broad Institute Genomics Platform"/>
            <consortium name="The Broad Institute Genome Sequencing Center for Infectious Disease"/>
            <person name="Wu L."/>
            <person name="Ma J."/>
        </authorList>
    </citation>
    <scope>NUCLEOTIDE SEQUENCE [LARGE SCALE GENOMIC DNA]</scope>
    <source>
        <strain evidence="5">JCM 17342</strain>
    </source>
</reference>
<feature type="chain" id="PRO_5046026992" evidence="3">
    <location>
        <begin position="19"/>
        <end position="348"/>
    </location>
</feature>
<dbReference type="RefSeq" id="WP_344880666.1">
    <property type="nucleotide sequence ID" value="NZ_BAABAL010000018.1"/>
</dbReference>
<evidence type="ECO:0000313" key="5">
    <source>
        <dbReference type="Proteomes" id="UP001501747"/>
    </source>
</evidence>
<dbReference type="PROSITE" id="PS51257">
    <property type="entry name" value="PROKAR_LIPOPROTEIN"/>
    <property type="match status" value="1"/>
</dbReference>
<dbReference type="InterPro" id="IPR043504">
    <property type="entry name" value="Peptidase_S1_PA_chymotrypsin"/>
</dbReference>
<evidence type="ECO:0000256" key="3">
    <source>
        <dbReference type="SAM" id="SignalP"/>
    </source>
</evidence>
<comment type="caution">
    <text evidence="4">The sequence shown here is derived from an EMBL/GenBank/DDBJ whole genome shotgun (WGS) entry which is preliminary data.</text>
</comment>
<feature type="signal peptide" evidence="3">
    <location>
        <begin position="1"/>
        <end position="18"/>
    </location>
</feature>
<dbReference type="Gene3D" id="2.40.10.10">
    <property type="entry name" value="Trypsin-like serine proteases"/>
    <property type="match status" value="2"/>
</dbReference>
<keyword evidence="1 3" id="KW-0732">Signal</keyword>
<organism evidence="4 5">
    <name type="scientific">Allokutzneria multivorans</name>
    <dbReference type="NCBI Taxonomy" id="1142134"/>
    <lineage>
        <taxon>Bacteria</taxon>
        <taxon>Bacillati</taxon>
        <taxon>Actinomycetota</taxon>
        <taxon>Actinomycetes</taxon>
        <taxon>Pseudonocardiales</taxon>
        <taxon>Pseudonocardiaceae</taxon>
        <taxon>Allokutzneria</taxon>
    </lineage>
</organism>
<protein>
    <submittedName>
        <fullName evidence="4">Peptidase</fullName>
    </submittedName>
</protein>
<evidence type="ECO:0000256" key="1">
    <source>
        <dbReference type="ARBA" id="ARBA00022729"/>
    </source>
</evidence>
<evidence type="ECO:0000256" key="2">
    <source>
        <dbReference type="SAM" id="MobiDB-lite"/>
    </source>
</evidence>
<sequence length="348" mass="36921">MRHLRTALAVLMAVTALGACTTALPGTPKAGPSTRNVEEELAGTKESDLRKVFTSTPQQVNDYWSAERMRSAQPRQPQPGQVTDVPKDEPVGVIIHPTSGPVGPTKPLPRDDSGDVWTRAGLTATTMGRLYMSYPGGYNGLCSASVVNSGSGVIVATAAHCIWDYSGKRNSSWAENVLFIPGDTAGQAPYGRWTAEAIYAPVEFQQKAKINASGGTIGEGWSYDIAYLRMRPVGGKNIEDALGGQGQAFDAASESIRSLGYPSAPPFDGTQMRSCSSPTWTANRNNTFTIPCKMTPGSSGGPWYTRFDDVKGVGYLVSTNSTGGSTQMNGSLLGKIAYDVYKRADAGS</sequence>
<dbReference type="PANTHER" id="PTHR15462">
    <property type="entry name" value="SERINE PROTEASE"/>
    <property type="match status" value="1"/>
</dbReference>
<gene>
    <name evidence="4" type="ORF">GCM10022247_55090</name>
</gene>
<evidence type="ECO:0000313" key="4">
    <source>
        <dbReference type="EMBL" id="GAA4023672.1"/>
    </source>
</evidence>
<proteinExistence type="predicted"/>
<accession>A0ABP7TB43</accession>
<dbReference type="SUPFAM" id="SSF50494">
    <property type="entry name" value="Trypsin-like serine proteases"/>
    <property type="match status" value="1"/>
</dbReference>
<keyword evidence="5" id="KW-1185">Reference proteome</keyword>
<dbReference type="InterPro" id="IPR009003">
    <property type="entry name" value="Peptidase_S1_PA"/>
</dbReference>